<gene>
    <name evidence="1" type="ORF">ACJMK2_039475</name>
</gene>
<keyword evidence="2" id="KW-1185">Reference proteome</keyword>
<organism evidence="1 2">
    <name type="scientific">Sinanodonta woodiana</name>
    <name type="common">Chinese pond mussel</name>
    <name type="synonym">Anodonta woodiana</name>
    <dbReference type="NCBI Taxonomy" id="1069815"/>
    <lineage>
        <taxon>Eukaryota</taxon>
        <taxon>Metazoa</taxon>
        <taxon>Spiralia</taxon>
        <taxon>Lophotrochozoa</taxon>
        <taxon>Mollusca</taxon>
        <taxon>Bivalvia</taxon>
        <taxon>Autobranchia</taxon>
        <taxon>Heteroconchia</taxon>
        <taxon>Palaeoheterodonta</taxon>
        <taxon>Unionida</taxon>
        <taxon>Unionoidea</taxon>
        <taxon>Unionidae</taxon>
        <taxon>Unioninae</taxon>
        <taxon>Sinanodonta</taxon>
    </lineage>
</organism>
<evidence type="ECO:0008006" key="3">
    <source>
        <dbReference type="Google" id="ProtNLM"/>
    </source>
</evidence>
<dbReference type="PANTHER" id="PTHR14305:SF0">
    <property type="entry name" value="E3 UBIQUITIN-PROTEIN LIGASE CCNB1IP1"/>
    <property type="match status" value="1"/>
</dbReference>
<evidence type="ECO:0000313" key="1">
    <source>
        <dbReference type="EMBL" id="KAL3871479.1"/>
    </source>
</evidence>
<protein>
    <recommendedName>
        <fullName evidence="3">E3 ubiquitin-protein ligase CCNB1IP1</fullName>
    </recommendedName>
</protein>
<sequence>MCQTIEQDGKIFKMQQENLPEDFREVTSCSHIFCEEDGARHFKKSHTCPACETVLGGKFAILKVDLELSEHNKAMALAGQNPVTIMEICTKALSFWMYQNHQERLYNEYIAMRAKEKTTQMEQYYEQIISSTQAELKFQTNEQEETKASLKEVSDRLLKKDLQFQKLEANDVRSVKKNSNKHKKLR</sequence>
<dbReference type="AlphaFoldDB" id="A0ABD3WC55"/>
<accession>A0ABD3WC55</accession>
<dbReference type="SUPFAM" id="SSF57850">
    <property type="entry name" value="RING/U-box"/>
    <property type="match status" value="1"/>
</dbReference>
<dbReference type="InterPro" id="IPR013083">
    <property type="entry name" value="Znf_RING/FYVE/PHD"/>
</dbReference>
<reference evidence="1 2" key="1">
    <citation type="submission" date="2024-11" db="EMBL/GenBank/DDBJ databases">
        <title>Chromosome-level genome assembly of the freshwater bivalve Anodonta woodiana.</title>
        <authorList>
            <person name="Chen X."/>
        </authorList>
    </citation>
    <scope>NUCLEOTIDE SEQUENCE [LARGE SCALE GENOMIC DNA]</scope>
    <source>
        <strain evidence="1">MN2024</strain>
        <tissue evidence="1">Gills</tissue>
    </source>
</reference>
<proteinExistence type="predicted"/>
<dbReference type="EMBL" id="JBJQND010000007">
    <property type="protein sequence ID" value="KAL3871479.1"/>
    <property type="molecule type" value="Genomic_DNA"/>
</dbReference>
<comment type="caution">
    <text evidence="1">The sequence shown here is derived from an EMBL/GenBank/DDBJ whole genome shotgun (WGS) entry which is preliminary data.</text>
</comment>
<dbReference type="Proteomes" id="UP001634394">
    <property type="component" value="Unassembled WGS sequence"/>
</dbReference>
<dbReference type="Gene3D" id="3.30.40.10">
    <property type="entry name" value="Zinc/RING finger domain, C3HC4 (zinc finger)"/>
    <property type="match status" value="1"/>
</dbReference>
<evidence type="ECO:0000313" key="2">
    <source>
        <dbReference type="Proteomes" id="UP001634394"/>
    </source>
</evidence>
<name>A0ABD3WC55_SINWO</name>
<dbReference type="InterPro" id="IPR042448">
    <property type="entry name" value="CCNB1IP1"/>
</dbReference>
<dbReference type="PANTHER" id="PTHR14305">
    <property type="entry name" value="E3 UBIQUITIN-PROTEIN LIGASE CCNB1IP1"/>
    <property type="match status" value="1"/>
</dbReference>